<dbReference type="Proteomes" id="UP001642483">
    <property type="component" value="Unassembled WGS sequence"/>
</dbReference>
<sequence length="65" mass="7776">MDNYRLEFFSVLFTFLRNKRADLSELSSNDLKCTRHVLWRYQITSTGTPSFEKMPWGDYNKHAVI</sequence>
<gene>
    <name evidence="1" type="ORF">CVLEPA_LOCUS3605</name>
</gene>
<comment type="caution">
    <text evidence="1">The sequence shown here is derived from an EMBL/GenBank/DDBJ whole genome shotgun (WGS) entry which is preliminary data.</text>
</comment>
<accession>A0ABP0F348</accession>
<keyword evidence="2" id="KW-1185">Reference proteome</keyword>
<reference evidence="1 2" key="1">
    <citation type="submission" date="2024-02" db="EMBL/GenBank/DDBJ databases">
        <authorList>
            <person name="Daric V."/>
            <person name="Darras S."/>
        </authorList>
    </citation>
    <scope>NUCLEOTIDE SEQUENCE [LARGE SCALE GENOMIC DNA]</scope>
</reference>
<evidence type="ECO:0000313" key="2">
    <source>
        <dbReference type="Proteomes" id="UP001642483"/>
    </source>
</evidence>
<organism evidence="1 2">
    <name type="scientific">Clavelina lepadiformis</name>
    <name type="common">Light-bulb sea squirt</name>
    <name type="synonym">Ascidia lepadiformis</name>
    <dbReference type="NCBI Taxonomy" id="159417"/>
    <lineage>
        <taxon>Eukaryota</taxon>
        <taxon>Metazoa</taxon>
        <taxon>Chordata</taxon>
        <taxon>Tunicata</taxon>
        <taxon>Ascidiacea</taxon>
        <taxon>Aplousobranchia</taxon>
        <taxon>Clavelinidae</taxon>
        <taxon>Clavelina</taxon>
    </lineage>
</organism>
<dbReference type="EMBL" id="CAWYQH010000002">
    <property type="protein sequence ID" value="CAK8673861.1"/>
    <property type="molecule type" value="Genomic_DNA"/>
</dbReference>
<proteinExistence type="predicted"/>
<protein>
    <submittedName>
        <fullName evidence="1">Uncharacterized protein</fullName>
    </submittedName>
</protein>
<name>A0ABP0F348_CLALP</name>
<evidence type="ECO:0000313" key="1">
    <source>
        <dbReference type="EMBL" id="CAK8673861.1"/>
    </source>
</evidence>